<sequence length="95" mass="11383">MERDEIIEIGIDSEERLYLVPKSKEFPFIYREAKEVFWHPERKCLYSPKPKEWSYARWYSQIVNTAKEQSCILSISKNVKWVAIPESLKFEILGL</sequence>
<dbReference type="Pfam" id="PF18287">
    <property type="entry name" value="Hfx_Cass5"/>
    <property type="match status" value="1"/>
</dbReference>
<dbReference type="Proteomes" id="UP000619761">
    <property type="component" value="Unassembled WGS sequence"/>
</dbReference>
<proteinExistence type="predicted"/>
<comment type="caution">
    <text evidence="2">The sequence shown here is derived from an EMBL/GenBank/DDBJ whole genome shotgun (WGS) entry which is preliminary data.</text>
</comment>
<name>A0ABQ3BB94_9GAMM</name>
<accession>A0ABQ3BB94</accession>
<feature type="domain" description="Integron Cassette Protein Hfx-Cass5" evidence="1">
    <location>
        <begin position="4"/>
        <end position="76"/>
    </location>
</feature>
<evidence type="ECO:0000313" key="3">
    <source>
        <dbReference type="Proteomes" id="UP000619761"/>
    </source>
</evidence>
<dbReference type="Gene3D" id="1.20.5.1210">
    <property type="entry name" value="Integron cassette protein helical domain"/>
    <property type="match status" value="1"/>
</dbReference>
<protein>
    <recommendedName>
        <fullName evidence="1">Integron Cassette Protein Hfx-Cass5 domain-containing protein</fullName>
    </recommendedName>
</protein>
<gene>
    <name evidence="2" type="ORF">GCM10011613_35920</name>
</gene>
<dbReference type="Gene3D" id="2.20.20.40">
    <property type="entry name" value="Integron cassette protein"/>
    <property type="match status" value="1"/>
</dbReference>
<dbReference type="RefSeq" id="WP_189421213.1">
    <property type="nucleotide sequence ID" value="NZ_BMYZ01000005.1"/>
</dbReference>
<evidence type="ECO:0000313" key="2">
    <source>
        <dbReference type="EMBL" id="GGY87727.1"/>
    </source>
</evidence>
<evidence type="ECO:0000259" key="1">
    <source>
        <dbReference type="Pfam" id="PF18287"/>
    </source>
</evidence>
<dbReference type="InterPro" id="IPR041376">
    <property type="entry name" value="Hfx_Cass5"/>
</dbReference>
<dbReference type="EMBL" id="BMYZ01000005">
    <property type="protein sequence ID" value="GGY87727.1"/>
    <property type="molecule type" value="Genomic_DNA"/>
</dbReference>
<organism evidence="2 3">
    <name type="scientific">Cellvibrio zantedeschiae</name>
    <dbReference type="NCBI Taxonomy" id="1237077"/>
    <lineage>
        <taxon>Bacteria</taxon>
        <taxon>Pseudomonadati</taxon>
        <taxon>Pseudomonadota</taxon>
        <taxon>Gammaproteobacteria</taxon>
        <taxon>Cellvibrionales</taxon>
        <taxon>Cellvibrionaceae</taxon>
        <taxon>Cellvibrio</taxon>
    </lineage>
</organism>
<reference evidence="3" key="1">
    <citation type="journal article" date="2019" name="Int. J. Syst. Evol. Microbiol.">
        <title>The Global Catalogue of Microorganisms (GCM) 10K type strain sequencing project: providing services to taxonomists for standard genome sequencing and annotation.</title>
        <authorList>
            <consortium name="The Broad Institute Genomics Platform"/>
            <consortium name="The Broad Institute Genome Sequencing Center for Infectious Disease"/>
            <person name="Wu L."/>
            <person name="Ma J."/>
        </authorList>
    </citation>
    <scope>NUCLEOTIDE SEQUENCE [LARGE SCALE GENOMIC DNA]</scope>
    <source>
        <strain evidence="3">KCTC 32239</strain>
    </source>
</reference>
<keyword evidence="3" id="KW-1185">Reference proteome</keyword>